<proteinExistence type="predicted"/>
<protein>
    <submittedName>
        <fullName evidence="2">Aerobic cobaltochelatase CobN subunit</fullName>
        <ecNumber evidence="2">6.6.1.2</ecNumber>
    </submittedName>
</protein>
<feature type="domain" description="CobN/magnesium chelatase" evidence="1">
    <location>
        <begin position="5"/>
        <end position="436"/>
    </location>
</feature>
<dbReference type="EC" id="6.6.1.2" evidence="2"/>
<accession>A0A3B1DGP3</accession>
<dbReference type="EMBL" id="UOGI01000254">
    <property type="protein sequence ID" value="VAX34100.1"/>
    <property type="molecule type" value="Genomic_DNA"/>
</dbReference>
<name>A0A3B1DGP3_9ZZZZ</name>
<keyword evidence="2" id="KW-0436">Ligase</keyword>
<dbReference type="Pfam" id="PF02514">
    <property type="entry name" value="CobN-Mg_chel"/>
    <property type="match status" value="1"/>
</dbReference>
<dbReference type="GO" id="GO:0051116">
    <property type="term" value="F:cobaltochelatase activity"/>
    <property type="evidence" value="ECO:0007669"/>
    <property type="project" value="UniProtKB-EC"/>
</dbReference>
<evidence type="ECO:0000259" key="1">
    <source>
        <dbReference type="Pfam" id="PF02514"/>
    </source>
</evidence>
<sequence>EVRRVVEFIRDVVLPKLEQTTEEIDSVVAALSGRHVLPGGSGAPTRGMVDILPTGRNFFSVDPFRIPSPTAWITGKALGDALIERHMNETGKPPESIGMVIWGSPTMRTMGEDIAEAFYLMGVRPVWNSRNGRIEGLEIIPSGELKFPRVDVTFRTSGFFRDSFPNLMELLDDAVAMVTALDEPVENNFLRKHVLTEVEELVKRGIDPETALREASFRIFSDPPGVYGAGIPAAIDAKAWEKSEDLGEVYITWGGYAYGKGVYGEDRREVFRRRLSDISLVVKNEDSREYDLLSSDDFNAYFGGFVAAVKTVSGNYPKAYSGDASDPDRVRYRSIQEEVKHVFRSRILNPKWMEGLMRHGYKGAGDLSRAVDISFHWDATSDVMEDWMYDALSEKYALDEKMQEWFKEVNPYALQNIAERLLEAASRGMWNASEEMKKRLEDLYLDVEGDIEERTDA</sequence>
<dbReference type="InterPro" id="IPR003672">
    <property type="entry name" value="CobN/Mg_chltase"/>
</dbReference>
<feature type="non-terminal residue" evidence="2">
    <location>
        <position position="1"/>
    </location>
</feature>
<evidence type="ECO:0000313" key="2">
    <source>
        <dbReference type="EMBL" id="VAX34100.1"/>
    </source>
</evidence>
<dbReference type="PANTHER" id="PTHR44119">
    <property type="entry name" value="MAGNESIUM-CHELATASE SUBUNIT CHLH, CHLOROPLASTIC"/>
    <property type="match status" value="1"/>
</dbReference>
<reference evidence="2" key="1">
    <citation type="submission" date="2018-06" db="EMBL/GenBank/DDBJ databases">
        <authorList>
            <person name="Zhirakovskaya E."/>
        </authorList>
    </citation>
    <scope>NUCLEOTIDE SEQUENCE</scope>
</reference>
<organism evidence="2">
    <name type="scientific">hydrothermal vent metagenome</name>
    <dbReference type="NCBI Taxonomy" id="652676"/>
    <lineage>
        <taxon>unclassified sequences</taxon>
        <taxon>metagenomes</taxon>
        <taxon>ecological metagenomes</taxon>
    </lineage>
</organism>
<dbReference type="PANTHER" id="PTHR44119:SF4">
    <property type="entry name" value="AEROBIC COBALTOCHELATASE SUBUNIT COBN"/>
    <property type="match status" value="1"/>
</dbReference>
<gene>
    <name evidence="2" type="ORF">MNBD_NITROSPIRAE03-384</name>
</gene>
<dbReference type="AlphaFoldDB" id="A0A3B1DGP3"/>